<name>A0A7G3GCT5_9NEIS</name>
<organism evidence="1 2">
    <name type="scientific">Iodobacter fluviatilis</name>
    <dbReference type="NCBI Taxonomy" id="537"/>
    <lineage>
        <taxon>Bacteria</taxon>
        <taxon>Pseudomonadati</taxon>
        <taxon>Pseudomonadota</taxon>
        <taxon>Betaproteobacteria</taxon>
        <taxon>Neisseriales</taxon>
        <taxon>Chitinibacteraceae</taxon>
        <taxon>Iodobacter</taxon>
    </lineage>
</organism>
<proteinExistence type="predicted"/>
<dbReference type="Proteomes" id="UP000515917">
    <property type="component" value="Chromosome"/>
</dbReference>
<dbReference type="KEGG" id="ifl:C1H71_13655"/>
<dbReference type="RefSeq" id="WP_130107014.1">
    <property type="nucleotide sequence ID" value="NZ_CP025781.1"/>
</dbReference>
<evidence type="ECO:0000313" key="2">
    <source>
        <dbReference type="Proteomes" id="UP000515917"/>
    </source>
</evidence>
<keyword evidence="2" id="KW-1185">Reference proteome</keyword>
<reference evidence="1 2" key="1">
    <citation type="submission" date="2018-01" db="EMBL/GenBank/DDBJ databases">
        <title>Genome sequence of Iodobacter sp. strain PCH194 isolated from Indian Trans-Himalaya.</title>
        <authorList>
            <person name="Kumar V."/>
            <person name="Thakur V."/>
            <person name="Kumar S."/>
            <person name="Singh D."/>
        </authorList>
    </citation>
    <scope>NUCLEOTIDE SEQUENCE [LARGE SCALE GENOMIC DNA]</scope>
    <source>
        <strain evidence="1 2">PCH194</strain>
    </source>
</reference>
<gene>
    <name evidence="1" type="ORF">C1H71_13655</name>
</gene>
<accession>A0A7G3GCT5</accession>
<sequence length="100" mass="9823">MRAFEFNGQATAIGPGVFALVLPRNCFGAVLMLKNMGGGDATVAVNVGTSTAIKVPVAPASTLAAGTSGAVTIPANFAFLELSLSGVGFVVSGEIEGGGH</sequence>
<dbReference type="AlphaFoldDB" id="A0A7G3GCT5"/>
<evidence type="ECO:0000313" key="1">
    <source>
        <dbReference type="EMBL" id="QBC44475.1"/>
    </source>
</evidence>
<protein>
    <submittedName>
        <fullName evidence="1">Uncharacterized protein</fullName>
    </submittedName>
</protein>
<dbReference type="EMBL" id="CP025781">
    <property type="protein sequence ID" value="QBC44475.1"/>
    <property type="molecule type" value="Genomic_DNA"/>
</dbReference>